<evidence type="ECO:0000256" key="1">
    <source>
        <dbReference type="SAM" id="MobiDB-lite"/>
    </source>
</evidence>
<dbReference type="AlphaFoldDB" id="X1IE66"/>
<organism evidence="2">
    <name type="scientific">marine sediment metagenome</name>
    <dbReference type="NCBI Taxonomy" id="412755"/>
    <lineage>
        <taxon>unclassified sequences</taxon>
        <taxon>metagenomes</taxon>
        <taxon>ecological metagenomes</taxon>
    </lineage>
</organism>
<feature type="compositionally biased region" description="Polar residues" evidence="1">
    <location>
        <begin position="147"/>
        <end position="157"/>
    </location>
</feature>
<sequence>ADWRSKANGFVTADSYLSMLDEQLGLIEAIDAKRETIPYGGYELAVRRVKATEPDRGRGERSAGDRMLARANGASQLAEQIQAPEKAPPPATPALLGPLPESVGRAELAVTALIDFEQCPMRYRWRYDLRAPANMPSTPRQGGGDEAQSTNYTNYTDKSPRPGAGDEAQAARPQAPGADAATMGTLYHRCMELLDFARPQPAEMLARSVVREMELDESVDVGAVAAELEQMLAGFADHELSGKLRKRRKRVPRAGLRDGRGVGDPAGAD</sequence>
<dbReference type="Gene3D" id="3.90.320.10">
    <property type="match status" value="1"/>
</dbReference>
<feature type="compositionally biased region" description="Low complexity" evidence="1">
    <location>
        <begin position="168"/>
        <end position="178"/>
    </location>
</feature>
<feature type="non-terminal residue" evidence="2">
    <location>
        <position position="1"/>
    </location>
</feature>
<comment type="caution">
    <text evidence="2">The sequence shown here is derived from an EMBL/GenBank/DDBJ whole genome shotgun (WGS) entry which is preliminary data.</text>
</comment>
<name>X1IE66_9ZZZZ</name>
<evidence type="ECO:0008006" key="3">
    <source>
        <dbReference type="Google" id="ProtNLM"/>
    </source>
</evidence>
<accession>X1IE66</accession>
<feature type="region of interest" description="Disordered" evidence="1">
    <location>
        <begin position="72"/>
        <end position="98"/>
    </location>
</feature>
<dbReference type="InterPro" id="IPR011604">
    <property type="entry name" value="PDDEXK-like_dom_sf"/>
</dbReference>
<gene>
    <name evidence="2" type="ORF">S03H2_41124</name>
</gene>
<feature type="region of interest" description="Disordered" evidence="1">
    <location>
        <begin position="235"/>
        <end position="269"/>
    </location>
</feature>
<evidence type="ECO:0000313" key="2">
    <source>
        <dbReference type="EMBL" id="GAH67550.1"/>
    </source>
</evidence>
<feature type="region of interest" description="Disordered" evidence="1">
    <location>
        <begin position="134"/>
        <end position="178"/>
    </location>
</feature>
<reference evidence="2" key="1">
    <citation type="journal article" date="2014" name="Front. Microbiol.">
        <title>High frequency of phylogenetically diverse reductive dehalogenase-homologous genes in deep subseafloor sedimentary metagenomes.</title>
        <authorList>
            <person name="Kawai M."/>
            <person name="Futagami T."/>
            <person name="Toyoda A."/>
            <person name="Takaki Y."/>
            <person name="Nishi S."/>
            <person name="Hori S."/>
            <person name="Arai W."/>
            <person name="Tsubouchi T."/>
            <person name="Morono Y."/>
            <person name="Uchiyama I."/>
            <person name="Ito T."/>
            <person name="Fujiyama A."/>
            <person name="Inagaki F."/>
            <person name="Takami H."/>
        </authorList>
    </citation>
    <scope>NUCLEOTIDE SEQUENCE</scope>
    <source>
        <strain evidence="2">Expedition CK06-06</strain>
    </source>
</reference>
<protein>
    <recommendedName>
        <fullName evidence="3">PD-(D/E)XK endonuclease-like domain-containing protein</fullName>
    </recommendedName>
</protein>
<proteinExistence type="predicted"/>
<feature type="compositionally biased region" description="Basic residues" evidence="1">
    <location>
        <begin position="243"/>
        <end position="252"/>
    </location>
</feature>
<dbReference type="EMBL" id="BARU01025532">
    <property type="protein sequence ID" value="GAH67550.1"/>
    <property type="molecule type" value="Genomic_DNA"/>
</dbReference>